<dbReference type="PANTHER" id="PTHR42781:SF4">
    <property type="entry name" value="SPERMIDINE_PUTRESCINE IMPORT ATP-BINDING PROTEIN POTA"/>
    <property type="match status" value="1"/>
</dbReference>
<dbReference type="InterPro" id="IPR017871">
    <property type="entry name" value="ABC_transporter-like_CS"/>
</dbReference>
<dbReference type="Proteomes" id="UP000255334">
    <property type="component" value="Unassembled WGS sequence"/>
</dbReference>
<accession>A0A370WY09</accession>
<gene>
    <name evidence="5" type="ORF">DWU99_18430</name>
</gene>
<dbReference type="Pfam" id="PF00005">
    <property type="entry name" value="ABC_tran"/>
    <property type="match status" value="1"/>
</dbReference>
<dbReference type="InterPro" id="IPR050093">
    <property type="entry name" value="ABC_SmlMolc_Importer"/>
</dbReference>
<dbReference type="AlphaFoldDB" id="A0A370WY09"/>
<dbReference type="InterPro" id="IPR027417">
    <property type="entry name" value="P-loop_NTPase"/>
</dbReference>
<evidence type="ECO:0000313" key="5">
    <source>
        <dbReference type="EMBL" id="RDS81028.1"/>
    </source>
</evidence>
<dbReference type="RefSeq" id="WP_115479556.1">
    <property type="nucleotide sequence ID" value="NZ_QRBF01000008.1"/>
</dbReference>
<keyword evidence="6" id="KW-1185">Reference proteome</keyword>
<keyword evidence="2" id="KW-0547">Nucleotide-binding</keyword>
<organism evidence="5 6">
    <name type="scientific">Dyella psychrodurans</name>
    <dbReference type="NCBI Taxonomy" id="1927960"/>
    <lineage>
        <taxon>Bacteria</taxon>
        <taxon>Pseudomonadati</taxon>
        <taxon>Pseudomonadota</taxon>
        <taxon>Gammaproteobacteria</taxon>
        <taxon>Lysobacterales</taxon>
        <taxon>Rhodanobacteraceae</taxon>
        <taxon>Dyella</taxon>
    </lineage>
</organism>
<keyword evidence="3 5" id="KW-0067">ATP-binding</keyword>
<dbReference type="Gene3D" id="3.40.50.300">
    <property type="entry name" value="P-loop containing nucleotide triphosphate hydrolases"/>
    <property type="match status" value="1"/>
</dbReference>
<proteinExistence type="predicted"/>
<keyword evidence="1" id="KW-0813">Transport</keyword>
<reference evidence="5 6" key="1">
    <citation type="submission" date="2018-07" db="EMBL/GenBank/DDBJ databases">
        <title>Dyella monticola sp. nov. and Dyella psychrodurans sp. nov. isolated from monsoon evergreen broad-leaved forest soil of Dinghu Mountain, China.</title>
        <authorList>
            <person name="Gao Z."/>
            <person name="Qiu L."/>
        </authorList>
    </citation>
    <scope>NUCLEOTIDE SEQUENCE [LARGE SCALE GENOMIC DNA]</scope>
    <source>
        <strain evidence="5 6">4MSK11</strain>
    </source>
</reference>
<dbReference type="GO" id="GO:0005524">
    <property type="term" value="F:ATP binding"/>
    <property type="evidence" value="ECO:0007669"/>
    <property type="project" value="UniProtKB-KW"/>
</dbReference>
<dbReference type="OrthoDB" id="9802264at2"/>
<dbReference type="PROSITE" id="PS50893">
    <property type="entry name" value="ABC_TRANSPORTER_2"/>
    <property type="match status" value="1"/>
</dbReference>
<evidence type="ECO:0000256" key="1">
    <source>
        <dbReference type="ARBA" id="ARBA00022448"/>
    </source>
</evidence>
<dbReference type="InterPro" id="IPR003593">
    <property type="entry name" value="AAA+_ATPase"/>
</dbReference>
<sequence>MRIDYAIRHPITLEAQFEVEGFTVLLGASGEGKSLLLRAIAGLVAARGEPFGGMAAQDRAVGYLPQGYALFPHLNAWQNVAFALKGPQRRDQAMSLLERVHMADFAERFPATLSGGQQQRVALARALARKPQLLLLDEPTSALDPVTRDDVIAELITEVHDFGIPALAVSHDPHLAAVADRLVLMHGRRIIQIGTSETVYGNPTSGAAARLLGYRNVHRGYVEGTTSAPRLAWPDGGVSFPIDDQAVIGTYVDWMIDPAAICLIDAHDALPNAIPASVEVRHVDRRITQLGLRCGQGRLWVAIPDGMQVPKSPAVHLPPRAIRCWAHDPSRHPSETPLLPGEKLPIR</sequence>
<evidence type="ECO:0000259" key="4">
    <source>
        <dbReference type="PROSITE" id="PS50893"/>
    </source>
</evidence>
<dbReference type="SMART" id="SM00382">
    <property type="entry name" value="AAA"/>
    <property type="match status" value="1"/>
</dbReference>
<evidence type="ECO:0000256" key="2">
    <source>
        <dbReference type="ARBA" id="ARBA00022741"/>
    </source>
</evidence>
<name>A0A370WY09_9GAMM</name>
<evidence type="ECO:0000313" key="6">
    <source>
        <dbReference type="Proteomes" id="UP000255334"/>
    </source>
</evidence>
<protein>
    <submittedName>
        <fullName evidence="5">ABC transporter ATP-binding protein</fullName>
    </submittedName>
</protein>
<dbReference type="SUPFAM" id="SSF52540">
    <property type="entry name" value="P-loop containing nucleoside triphosphate hydrolases"/>
    <property type="match status" value="1"/>
</dbReference>
<dbReference type="EMBL" id="QRBF01000008">
    <property type="protein sequence ID" value="RDS81028.1"/>
    <property type="molecule type" value="Genomic_DNA"/>
</dbReference>
<dbReference type="GO" id="GO:0016887">
    <property type="term" value="F:ATP hydrolysis activity"/>
    <property type="evidence" value="ECO:0007669"/>
    <property type="project" value="InterPro"/>
</dbReference>
<evidence type="ECO:0000256" key="3">
    <source>
        <dbReference type="ARBA" id="ARBA00022840"/>
    </source>
</evidence>
<dbReference type="InterPro" id="IPR003439">
    <property type="entry name" value="ABC_transporter-like_ATP-bd"/>
</dbReference>
<dbReference type="PANTHER" id="PTHR42781">
    <property type="entry name" value="SPERMIDINE/PUTRESCINE IMPORT ATP-BINDING PROTEIN POTA"/>
    <property type="match status" value="1"/>
</dbReference>
<comment type="caution">
    <text evidence="5">The sequence shown here is derived from an EMBL/GenBank/DDBJ whole genome shotgun (WGS) entry which is preliminary data.</text>
</comment>
<dbReference type="PROSITE" id="PS00211">
    <property type="entry name" value="ABC_TRANSPORTER_1"/>
    <property type="match status" value="1"/>
</dbReference>
<feature type="domain" description="ABC transporter" evidence="4">
    <location>
        <begin position="1"/>
        <end position="212"/>
    </location>
</feature>